<feature type="binding site" evidence="4">
    <location>
        <position position="331"/>
    </location>
    <ligand>
        <name>S-adenosyl-L-methionine</name>
        <dbReference type="ChEBI" id="CHEBI:59789"/>
    </ligand>
</feature>
<dbReference type="SUPFAM" id="SSF53335">
    <property type="entry name" value="S-adenosyl-L-methionine-dependent methyltransferases"/>
    <property type="match status" value="1"/>
</dbReference>
<dbReference type="PANTHER" id="PTHR11061:SF30">
    <property type="entry name" value="TRNA (URACIL(54)-C(5))-METHYLTRANSFERASE"/>
    <property type="match status" value="1"/>
</dbReference>
<dbReference type="CDD" id="cd02440">
    <property type="entry name" value="AdoMet_MTases"/>
    <property type="match status" value="1"/>
</dbReference>
<name>K4LKN9_THEPS</name>
<feature type="active site" evidence="5">
    <location>
        <position position="406"/>
    </location>
</feature>
<dbReference type="PROSITE" id="PS51687">
    <property type="entry name" value="SAM_MT_RNA_M5U"/>
    <property type="match status" value="1"/>
</dbReference>
<dbReference type="STRING" id="1089553.Tph_c23500"/>
<evidence type="ECO:0000256" key="3">
    <source>
        <dbReference type="ARBA" id="ARBA00022691"/>
    </source>
</evidence>
<feature type="active site" description="Nucleophile" evidence="4">
    <location>
        <position position="406"/>
    </location>
</feature>
<feature type="binding site" evidence="4">
    <location>
        <position position="310"/>
    </location>
    <ligand>
        <name>S-adenosyl-L-methionine</name>
        <dbReference type="ChEBI" id="CHEBI:59789"/>
    </ligand>
</feature>
<evidence type="ECO:0000256" key="5">
    <source>
        <dbReference type="PROSITE-ProRule" id="PRU10015"/>
    </source>
</evidence>
<dbReference type="KEGG" id="tpz:Tph_c23500"/>
<proteinExistence type="inferred from homology"/>
<evidence type="ECO:0000259" key="6">
    <source>
        <dbReference type="PROSITE" id="PS50926"/>
    </source>
</evidence>
<dbReference type="InterPro" id="IPR012340">
    <property type="entry name" value="NA-bd_OB-fold"/>
</dbReference>
<dbReference type="EC" id="2.1.1.-" evidence="7"/>
<dbReference type="eggNOG" id="COG2265">
    <property type="taxonomic scope" value="Bacteria"/>
</dbReference>
<dbReference type="EMBL" id="CP003732">
    <property type="protein sequence ID" value="AFV12540.1"/>
    <property type="molecule type" value="Genomic_DNA"/>
</dbReference>
<dbReference type="Pfam" id="PF05958">
    <property type="entry name" value="tRNA_U5-meth_tr"/>
    <property type="match status" value="1"/>
</dbReference>
<evidence type="ECO:0000313" key="7">
    <source>
        <dbReference type="EMBL" id="AFV12540.1"/>
    </source>
</evidence>
<protein>
    <submittedName>
        <fullName evidence="7">23S rRNA (Uracil-5-)-methyltransferase RumA</fullName>
        <ecNumber evidence="7">2.1.1.-</ecNumber>
    </submittedName>
</protein>
<keyword evidence="3 4" id="KW-0949">S-adenosyl-L-methionine</keyword>
<evidence type="ECO:0000256" key="4">
    <source>
        <dbReference type="PROSITE-ProRule" id="PRU01024"/>
    </source>
</evidence>
<organism evidence="7 8">
    <name type="scientific">Thermacetogenium phaeum (strain ATCC BAA-254 / DSM 26808 / PB)</name>
    <dbReference type="NCBI Taxonomy" id="1089553"/>
    <lineage>
        <taxon>Bacteria</taxon>
        <taxon>Bacillati</taxon>
        <taxon>Bacillota</taxon>
        <taxon>Clostridia</taxon>
        <taxon>Thermoanaerobacterales</taxon>
        <taxon>Thermoanaerobacteraceae</taxon>
        <taxon>Thermacetogenium</taxon>
    </lineage>
</organism>
<evidence type="ECO:0000256" key="2">
    <source>
        <dbReference type="ARBA" id="ARBA00022679"/>
    </source>
</evidence>
<dbReference type="RefSeq" id="WP_015051405.1">
    <property type="nucleotide sequence ID" value="NC_018870.1"/>
</dbReference>
<reference evidence="7 8" key="1">
    <citation type="journal article" date="2012" name="BMC Genomics">
        <title>Genome-guided analysis of physiological and morphological traits of the fermentative acetate oxidizer Thermacetogenium phaeum.</title>
        <authorList>
            <person name="Oehler D."/>
            <person name="Poehlein A."/>
            <person name="Leimbach A."/>
            <person name="Muller N."/>
            <person name="Daniel R."/>
            <person name="Gottschalk G."/>
            <person name="Schink B."/>
        </authorList>
    </citation>
    <scope>NUCLEOTIDE SEQUENCE [LARGE SCALE GENOMIC DNA]</scope>
    <source>
        <strain evidence="8">ATCC BAA-254 / DSM 26808 / PB</strain>
    </source>
</reference>
<dbReference type="HOGENOM" id="CLU_014689_7_1_9"/>
<keyword evidence="2 4" id="KW-0808">Transferase</keyword>
<dbReference type="GO" id="GO:0070475">
    <property type="term" value="P:rRNA base methylation"/>
    <property type="evidence" value="ECO:0007669"/>
    <property type="project" value="TreeGrafter"/>
</dbReference>
<dbReference type="Gene3D" id="3.40.50.150">
    <property type="entry name" value="Vaccinia Virus protein VP39"/>
    <property type="match status" value="1"/>
</dbReference>
<feature type="domain" description="TRAM" evidence="6">
    <location>
        <begin position="2"/>
        <end position="62"/>
    </location>
</feature>
<dbReference type="Pfam" id="PF01938">
    <property type="entry name" value="TRAM"/>
    <property type="match status" value="1"/>
</dbReference>
<dbReference type="InterPro" id="IPR030391">
    <property type="entry name" value="MeTrfase_TrmA_CS"/>
</dbReference>
<dbReference type="AlphaFoldDB" id="K4LKN9"/>
<evidence type="ECO:0000313" key="8">
    <source>
        <dbReference type="Proteomes" id="UP000000467"/>
    </source>
</evidence>
<dbReference type="PROSITE" id="PS01230">
    <property type="entry name" value="TRMA_1"/>
    <property type="match status" value="1"/>
</dbReference>
<dbReference type="NCBIfam" id="TIGR00479">
    <property type="entry name" value="rumA"/>
    <property type="match status" value="1"/>
</dbReference>
<dbReference type="GO" id="GO:0070041">
    <property type="term" value="F:rRNA (uridine-C5-)-methyltransferase activity"/>
    <property type="evidence" value="ECO:0007669"/>
    <property type="project" value="UniProtKB-ARBA"/>
</dbReference>
<dbReference type="OrthoDB" id="9804590at2"/>
<dbReference type="FunFam" id="3.40.50.150:FF:000009">
    <property type="entry name" value="23S rRNA (Uracil(1939)-C(5))-methyltransferase RlmD"/>
    <property type="match status" value="1"/>
</dbReference>
<dbReference type="PANTHER" id="PTHR11061">
    <property type="entry name" value="RNA M5U METHYLTRANSFERASE"/>
    <property type="match status" value="1"/>
</dbReference>
<gene>
    <name evidence="7" type="primary">rumA</name>
    <name evidence="7" type="ordered locus">Tph_c23500</name>
</gene>
<keyword evidence="8" id="KW-1185">Reference proteome</keyword>
<dbReference type="PROSITE" id="PS01231">
    <property type="entry name" value="TRMA_2"/>
    <property type="match status" value="1"/>
</dbReference>
<keyword evidence="1 4" id="KW-0489">Methyltransferase</keyword>
<dbReference type="PROSITE" id="PS50926">
    <property type="entry name" value="TRAM"/>
    <property type="match status" value="1"/>
</dbReference>
<dbReference type="Gene3D" id="2.40.50.140">
    <property type="entry name" value="Nucleic acid-binding proteins"/>
    <property type="match status" value="1"/>
</dbReference>
<dbReference type="InterPro" id="IPR029063">
    <property type="entry name" value="SAM-dependent_MTases_sf"/>
</dbReference>
<accession>K4LKN9</accession>
<dbReference type="InterPro" id="IPR030390">
    <property type="entry name" value="MeTrfase_TrmA_AS"/>
</dbReference>
<dbReference type="Gene3D" id="2.40.50.1070">
    <property type="match status" value="1"/>
</dbReference>
<feature type="binding site" evidence="4">
    <location>
        <position position="281"/>
    </location>
    <ligand>
        <name>S-adenosyl-L-methionine</name>
        <dbReference type="ChEBI" id="CHEBI:59789"/>
    </ligand>
</feature>
<comment type="similarity">
    <text evidence="4">Belongs to the class I-like SAM-binding methyltransferase superfamily. RNA M5U methyltransferase family.</text>
</comment>
<evidence type="ECO:0000256" key="1">
    <source>
        <dbReference type="ARBA" id="ARBA00022603"/>
    </source>
</evidence>
<sequence>MRKKKEKTAVAITTITGYSHAGEGVGRYQGKPVFIPQAARGERVRFAITENKKDFARGVLLEVLEPVAWRERAHCPAYQNCGGCQLLHLNYEEQLYFKQERVTSALRRIGGLRGVSVKPVLGMDSPWHYRHTARFHVGQIVGRRAELGFYRFQSHTLEQIKACPLLPADFFPLLDAVARFLGGLEGAFRIQVRQVVLRKGRATGEFLVQLLADAFPKEIDRLHLNSLVAGFPHLKGIVISLLRQSQAGRGKAAEMVIHGRDYYTEEISGTSFRVPAGAFFQNNPSQTEVLVRTVSSFLDPQPQQTLLDLYCGVGLFAHSLAPGVKEVCGIEENEKAVSAAVENAAINGRKNVRFIRGKVETALPRLFRQGIRPDAVILDPPRQGSDRQTLAEICGMSPEKIVYVSCDPATLARDLALLVEWGYEVREVQPIDMFPHTHHVECVVLMSRIKD</sequence>
<dbReference type="InterPro" id="IPR002792">
    <property type="entry name" value="TRAM_dom"/>
</dbReference>
<dbReference type="FunFam" id="2.40.50.140:FF:000097">
    <property type="entry name" value="23S rRNA (uracil(1939)-C(5))-methyltransferase RlmD"/>
    <property type="match status" value="1"/>
</dbReference>
<feature type="binding site" evidence="4">
    <location>
        <position position="379"/>
    </location>
    <ligand>
        <name>S-adenosyl-L-methionine</name>
        <dbReference type="ChEBI" id="CHEBI:59789"/>
    </ligand>
</feature>
<dbReference type="Proteomes" id="UP000000467">
    <property type="component" value="Chromosome"/>
</dbReference>
<dbReference type="SUPFAM" id="SSF50249">
    <property type="entry name" value="Nucleic acid-binding proteins"/>
    <property type="match status" value="1"/>
</dbReference>
<dbReference type="InterPro" id="IPR010280">
    <property type="entry name" value="U5_MeTrfase_fam"/>
</dbReference>